<name>A0AA39EZQ4_9HYME</name>
<feature type="coiled-coil region" evidence="1">
    <location>
        <begin position="131"/>
        <end position="158"/>
    </location>
</feature>
<evidence type="ECO:0000313" key="4">
    <source>
        <dbReference type="Proteomes" id="UP001168990"/>
    </source>
</evidence>
<gene>
    <name evidence="3" type="ORF">PV328_007642</name>
</gene>
<feature type="region of interest" description="Disordered" evidence="2">
    <location>
        <begin position="71"/>
        <end position="123"/>
    </location>
</feature>
<reference evidence="3" key="1">
    <citation type="journal article" date="2023" name="bioRxiv">
        <title>Scaffold-level genome assemblies of two parasitoid biocontrol wasps reveal the parthenogenesis mechanism and an associated novel virus.</title>
        <authorList>
            <person name="Inwood S."/>
            <person name="Skelly J."/>
            <person name="Guhlin J."/>
            <person name="Harrop T."/>
            <person name="Goldson S."/>
            <person name="Dearden P."/>
        </authorList>
    </citation>
    <scope>NUCLEOTIDE SEQUENCE</scope>
    <source>
        <strain evidence="3">Irish</strain>
        <tissue evidence="3">Whole body</tissue>
    </source>
</reference>
<organism evidence="3 4">
    <name type="scientific">Microctonus aethiopoides</name>
    <dbReference type="NCBI Taxonomy" id="144406"/>
    <lineage>
        <taxon>Eukaryota</taxon>
        <taxon>Metazoa</taxon>
        <taxon>Ecdysozoa</taxon>
        <taxon>Arthropoda</taxon>
        <taxon>Hexapoda</taxon>
        <taxon>Insecta</taxon>
        <taxon>Pterygota</taxon>
        <taxon>Neoptera</taxon>
        <taxon>Endopterygota</taxon>
        <taxon>Hymenoptera</taxon>
        <taxon>Apocrita</taxon>
        <taxon>Ichneumonoidea</taxon>
        <taxon>Braconidae</taxon>
        <taxon>Euphorinae</taxon>
        <taxon>Microctonus</taxon>
    </lineage>
</organism>
<feature type="region of interest" description="Disordered" evidence="2">
    <location>
        <begin position="188"/>
        <end position="235"/>
    </location>
</feature>
<keyword evidence="4" id="KW-1185">Reference proteome</keyword>
<evidence type="ECO:0000256" key="2">
    <source>
        <dbReference type="SAM" id="MobiDB-lite"/>
    </source>
</evidence>
<sequence>MVGLTFSKKIHQPNNVDITKKQLSLVWTENYLHEKDFSIVPTSYVFIKTCNDSKYRKVNNHDKAKRIKIVKRRTSSPSKPGTSNDKVVASGLSNPTNKLKPNKKNCMKKQPGEEPENNEPACSNAEWPELCQNLHKQLEKQKDLILHLQNQLQQQQQQQQQQLLPQPKQQQQQLLLLPQPQQQQQQLLLLPQPQQQQQQLLPQPRPQQQQQQQLLPQPRPQQQQRQQQLPQQQQQ</sequence>
<dbReference type="EMBL" id="JAQQBS010001423">
    <property type="protein sequence ID" value="KAK0160214.1"/>
    <property type="molecule type" value="Genomic_DNA"/>
</dbReference>
<evidence type="ECO:0000313" key="3">
    <source>
        <dbReference type="EMBL" id="KAK0160214.1"/>
    </source>
</evidence>
<evidence type="ECO:0000256" key="1">
    <source>
        <dbReference type="SAM" id="Coils"/>
    </source>
</evidence>
<accession>A0AA39EZQ4</accession>
<keyword evidence="1" id="KW-0175">Coiled coil</keyword>
<dbReference type="Proteomes" id="UP001168990">
    <property type="component" value="Unassembled WGS sequence"/>
</dbReference>
<comment type="caution">
    <text evidence="3">The sequence shown here is derived from an EMBL/GenBank/DDBJ whole genome shotgun (WGS) entry which is preliminary data.</text>
</comment>
<feature type="compositionally biased region" description="Polar residues" evidence="2">
    <location>
        <begin position="75"/>
        <end position="85"/>
    </location>
</feature>
<proteinExistence type="predicted"/>
<protein>
    <submittedName>
        <fullName evidence="3">Uncharacterized protein</fullName>
    </submittedName>
</protein>
<reference evidence="3" key="2">
    <citation type="submission" date="2023-03" db="EMBL/GenBank/DDBJ databases">
        <authorList>
            <person name="Inwood S.N."/>
            <person name="Skelly J.G."/>
            <person name="Guhlin J."/>
            <person name="Harrop T.W.R."/>
            <person name="Goldson S.G."/>
            <person name="Dearden P.K."/>
        </authorList>
    </citation>
    <scope>NUCLEOTIDE SEQUENCE</scope>
    <source>
        <strain evidence="3">Irish</strain>
        <tissue evidence="3">Whole body</tissue>
    </source>
</reference>
<dbReference type="AlphaFoldDB" id="A0AA39EZQ4"/>